<reference evidence="1 2" key="1">
    <citation type="submission" date="2018-06" db="EMBL/GenBank/DDBJ databases">
        <authorList>
            <consortium name="Pathogen Informatics"/>
            <person name="Doyle S."/>
        </authorList>
    </citation>
    <scope>NUCLEOTIDE SEQUENCE [LARGE SCALE GENOMIC DNA]</scope>
    <source>
        <strain evidence="1 2">NCTC10719</strain>
    </source>
</reference>
<evidence type="ECO:0000313" key="2">
    <source>
        <dbReference type="Proteomes" id="UP000249986"/>
    </source>
</evidence>
<dbReference type="RefSeq" id="WP_003449251.1">
    <property type="nucleotide sequence ID" value="NZ_CATNYD010000001.1"/>
</dbReference>
<evidence type="ECO:0000313" key="1">
    <source>
        <dbReference type="EMBL" id="SQB61569.1"/>
    </source>
</evidence>
<dbReference type="InterPro" id="IPR021352">
    <property type="entry name" value="DUF2971"/>
</dbReference>
<dbReference type="Proteomes" id="UP000249986">
    <property type="component" value="Unassembled WGS sequence"/>
</dbReference>
<organism evidence="1 2">
    <name type="scientific">Clostridium perfringens</name>
    <dbReference type="NCBI Taxonomy" id="1502"/>
    <lineage>
        <taxon>Bacteria</taxon>
        <taxon>Bacillati</taxon>
        <taxon>Bacillota</taxon>
        <taxon>Clostridia</taxon>
        <taxon>Eubacteriales</taxon>
        <taxon>Clostridiaceae</taxon>
        <taxon>Clostridium</taxon>
    </lineage>
</organism>
<proteinExistence type="predicted"/>
<protein>
    <submittedName>
        <fullName evidence="1">Protein of uncharacterized function (DUF2971)</fullName>
    </submittedName>
</protein>
<accession>A0A2X3AG74</accession>
<name>A0A2X3AG74_CLOPF</name>
<dbReference type="EMBL" id="UAWG01000023">
    <property type="protein sequence ID" value="SQB61569.1"/>
    <property type="molecule type" value="Genomic_DNA"/>
</dbReference>
<sequence>MNSWRKEFYNFMNDKSWNNNDMKELIKNNHPKNLYKYKEVNEYTLAMIKEENIWASNPKEFNDPYDCLLDFNGDIVIQETLKKMLNVSEIHCINEKEKNKMIDKIKIHMENLINQIAIVCLSEEKDNILMWSHYAKNHQGICIEYDYNDISNYTEVYPVVYMEENIDLSESIINIDPYGIHKKIMIKFALWEYEKEWRIIFNNNDSKTNGGLISFPKIKAIYLGCKINKDDKEKIIKLTKEKKIDLYQMKMEKNKFKLTYDKI</sequence>
<gene>
    <name evidence="1" type="ORF">NCTC10719_03250</name>
</gene>
<dbReference type="Pfam" id="PF11185">
    <property type="entry name" value="DUF2971"/>
    <property type="match status" value="1"/>
</dbReference>
<dbReference type="AlphaFoldDB" id="A0A2X3AG74"/>